<proteinExistence type="predicted"/>
<sequence>MNTKLSSARVGVSVRGDREDAYRVFGALKAVFPATDDSAAGKAAEATPEPGHGHMVWSMVVDTTDRGSATSQPPLSEPVSVDLYGTDPPVHRVCEALDASFGIEKEQHVSGDQEMEVRLRLAAPHP</sequence>
<comment type="caution">
    <text evidence="2">The sequence shown here is derived from an EMBL/GenBank/DDBJ whole genome shotgun (WGS) entry which is preliminary data.</text>
</comment>
<accession>A0ABS0NER6</accession>
<evidence type="ECO:0000313" key="3">
    <source>
        <dbReference type="Proteomes" id="UP000807371"/>
    </source>
</evidence>
<dbReference type="RefSeq" id="WP_197987473.1">
    <property type="nucleotide sequence ID" value="NZ_JACYXC010000001.1"/>
</dbReference>
<gene>
    <name evidence="2" type="ORF">IHE55_02275</name>
</gene>
<feature type="region of interest" description="Disordered" evidence="1">
    <location>
        <begin position="64"/>
        <end position="83"/>
    </location>
</feature>
<name>A0ABS0NER6_9ACTN</name>
<evidence type="ECO:0000313" key="2">
    <source>
        <dbReference type="EMBL" id="MBH5333690.1"/>
    </source>
</evidence>
<evidence type="ECO:0000256" key="1">
    <source>
        <dbReference type="SAM" id="MobiDB-lite"/>
    </source>
</evidence>
<dbReference type="EMBL" id="JACYXC010000001">
    <property type="protein sequence ID" value="MBH5333690.1"/>
    <property type="molecule type" value="Genomic_DNA"/>
</dbReference>
<dbReference type="Proteomes" id="UP000807371">
    <property type="component" value="Unassembled WGS sequence"/>
</dbReference>
<organism evidence="2 3">
    <name type="scientific">Streptomyces pactum</name>
    <dbReference type="NCBI Taxonomy" id="68249"/>
    <lineage>
        <taxon>Bacteria</taxon>
        <taxon>Bacillati</taxon>
        <taxon>Actinomycetota</taxon>
        <taxon>Actinomycetes</taxon>
        <taxon>Kitasatosporales</taxon>
        <taxon>Streptomycetaceae</taxon>
        <taxon>Streptomyces</taxon>
    </lineage>
</organism>
<protein>
    <submittedName>
        <fullName evidence="2">Uncharacterized protein</fullName>
    </submittedName>
</protein>
<keyword evidence="3" id="KW-1185">Reference proteome</keyword>
<reference evidence="2 3" key="1">
    <citation type="submission" date="2020-09" db="EMBL/GenBank/DDBJ databases">
        <title>Biosynthesis of the nuclear factor of activated T cells inhibitor NFAT-133 and its congeners in Streptomyces pactum.</title>
        <authorList>
            <person name="Zhou W."/>
            <person name="Posri P."/>
            <person name="Abugrain M.E."/>
            <person name="Weisberg A.J."/>
            <person name="Chang J.H."/>
            <person name="Mahmud T."/>
        </authorList>
    </citation>
    <scope>NUCLEOTIDE SEQUENCE [LARGE SCALE GENOMIC DNA]</scope>
    <source>
        <strain evidence="2 3">ATCC 27456</strain>
    </source>
</reference>